<evidence type="ECO:0000313" key="3">
    <source>
        <dbReference type="Proteomes" id="UP000244128"/>
    </source>
</evidence>
<dbReference type="Gene3D" id="3.40.50.10140">
    <property type="entry name" value="Toll/interleukin-1 receptor homology (TIR) domain"/>
    <property type="match status" value="1"/>
</dbReference>
<dbReference type="InterPro" id="IPR000157">
    <property type="entry name" value="TIR_dom"/>
</dbReference>
<gene>
    <name evidence="2" type="ORF">C8R26_103171</name>
</gene>
<sequence>MAKNPVKVFVSYSWEQEKQTGVVDELERLCRQRDIQLIRDKNAMQHGELIRDFMDRLSGGEHIITIFSDAYFRSTWCMYELLTMWQKGSFHSRTHPMVVDAIDLQNDQYRLEITDFWIKEHETAASNLQGRDQTTVIKELERVKHYRDYYQNINELLNFAAGRLTTPLGQLKQQNYAPILDKISPLQDICDGFSDDEFLQEIKTILSQDLDRSETLRDYIVKSCELNVIPSGGLHGYMIEQCLQGEFVQIVQNLQSAFVDSCSSLGNAKITEIRNLYQVAESILSKLVLFNVKNEWMAQYRQACAQQDGGEYMLPDMSFASVEVVVSREAQTIPSLQYSHHDFNLQAAKGVTLESGFRSNNVVRDIIRRLYVRVMNQELSDQLNEERAIDTLKRTIAQRKKQKNVKLRKNYFLLVPNADSPLTDVTVQKEIKILLPDLSFVRIKSGHHEETFIVEDADLMVAISEFYKTLEEYKLQ</sequence>
<dbReference type="InterPro" id="IPR035897">
    <property type="entry name" value="Toll_tir_struct_dom_sf"/>
</dbReference>
<dbReference type="SUPFAM" id="SSF52200">
    <property type="entry name" value="Toll/Interleukin receptor TIR domain"/>
    <property type="match status" value="1"/>
</dbReference>
<reference evidence="2 3" key="1">
    <citation type="submission" date="2018-04" db="EMBL/GenBank/DDBJ databases">
        <title>Active sludge and wastewater microbial communities from Klosterneuburg, Austria.</title>
        <authorList>
            <person name="Wagner M."/>
        </authorList>
    </citation>
    <scope>NUCLEOTIDE SEQUENCE [LARGE SCALE GENOMIC DNA]</scope>
    <source>
        <strain evidence="2 3">Nm49</strain>
    </source>
</reference>
<comment type="caution">
    <text evidence="2">The sequence shown here is derived from an EMBL/GenBank/DDBJ whole genome shotgun (WGS) entry which is preliminary data.</text>
</comment>
<protein>
    <submittedName>
        <fullName evidence="2">TIR domain-containing protein</fullName>
    </submittedName>
</protein>
<accession>A0A2T5I3Q8</accession>
<dbReference type="AlphaFoldDB" id="A0A2T5I3Q8"/>
<name>A0A2T5I3Q8_9PROT</name>
<proteinExistence type="predicted"/>
<dbReference type="Pfam" id="PF13676">
    <property type="entry name" value="TIR_2"/>
    <property type="match status" value="1"/>
</dbReference>
<dbReference type="Proteomes" id="UP000244128">
    <property type="component" value="Unassembled WGS sequence"/>
</dbReference>
<dbReference type="EMBL" id="QAOI01000003">
    <property type="protein sequence ID" value="PTQ78408.1"/>
    <property type="molecule type" value="Genomic_DNA"/>
</dbReference>
<dbReference type="GO" id="GO:0007165">
    <property type="term" value="P:signal transduction"/>
    <property type="evidence" value="ECO:0007669"/>
    <property type="project" value="InterPro"/>
</dbReference>
<organism evidence="2 3">
    <name type="scientific">Nitrosomonas oligotropha</name>
    <dbReference type="NCBI Taxonomy" id="42354"/>
    <lineage>
        <taxon>Bacteria</taxon>
        <taxon>Pseudomonadati</taxon>
        <taxon>Pseudomonadota</taxon>
        <taxon>Betaproteobacteria</taxon>
        <taxon>Nitrosomonadales</taxon>
        <taxon>Nitrosomonadaceae</taxon>
        <taxon>Nitrosomonas</taxon>
    </lineage>
</organism>
<evidence type="ECO:0000313" key="2">
    <source>
        <dbReference type="EMBL" id="PTQ78408.1"/>
    </source>
</evidence>
<dbReference type="RefSeq" id="WP_107802363.1">
    <property type="nucleotide sequence ID" value="NZ_QAOI01000003.1"/>
</dbReference>
<evidence type="ECO:0000259" key="1">
    <source>
        <dbReference type="Pfam" id="PF13676"/>
    </source>
</evidence>
<feature type="domain" description="TIR" evidence="1">
    <location>
        <begin position="8"/>
        <end position="119"/>
    </location>
</feature>